<dbReference type="PANTHER" id="PTHR24333">
    <property type="entry name" value="HOMEO BOX HB9 LIKE A-RELATED"/>
    <property type="match status" value="1"/>
</dbReference>
<keyword evidence="9" id="KW-1185">Reference proteome</keyword>
<evidence type="ECO:0000256" key="1">
    <source>
        <dbReference type="ARBA" id="ARBA00004123"/>
    </source>
</evidence>
<sequence length="235" mass="25787">MSSLALGDCLFSAFRPYNATGTVLPPTTAYNFLPTIAAFTEAMNNAALSQSSVIPIDILAATSSPSSSLLPVVSVANIASSAITKSPPINHSAHANNKHSPPLHQQPQMSKKRQRTTFTPQQASTLEREYLNDQYMPRQRRQLIAESLNLNESQVKTWFQNRRAKEKRTDKAQQAHRSSTSPQTESLAPTTLDNPQHPDACTTPVPAPNYAMILQTMQLNQKLQAVSNPVVLPPF</sequence>
<feature type="compositionally biased region" description="Polar residues" evidence="7">
    <location>
        <begin position="116"/>
        <end position="125"/>
    </location>
</feature>
<dbReference type="SMART" id="SM00389">
    <property type="entry name" value="HOX"/>
    <property type="match status" value="1"/>
</dbReference>
<dbReference type="AlphaFoldDB" id="A0A1I7YLH8"/>
<organism evidence="9 10">
    <name type="scientific">Steinernema glaseri</name>
    <dbReference type="NCBI Taxonomy" id="37863"/>
    <lineage>
        <taxon>Eukaryota</taxon>
        <taxon>Metazoa</taxon>
        <taxon>Ecdysozoa</taxon>
        <taxon>Nematoda</taxon>
        <taxon>Chromadorea</taxon>
        <taxon>Rhabditida</taxon>
        <taxon>Tylenchina</taxon>
        <taxon>Panagrolaimomorpha</taxon>
        <taxon>Strongyloidoidea</taxon>
        <taxon>Steinernematidae</taxon>
        <taxon>Steinernema</taxon>
    </lineage>
</organism>
<evidence type="ECO:0000313" key="10">
    <source>
        <dbReference type="WBParaSite" id="L893_g17520.t1"/>
    </source>
</evidence>
<dbReference type="PROSITE" id="PS50071">
    <property type="entry name" value="HOMEOBOX_2"/>
    <property type="match status" value="1"/>
</dbReference>
<evidence type="ECO:0000256" key="4">
    <source>
        <dbReference type="ARBA" id="ARBA00023242"/>
    </source>
</evidence>
<dbReference type="GO" id="GO:0000981">
    <property type="term" value="F:DNA-binding transcription factor activity, RNA polymerase II-specific"/>
    <property type="evidence" value="ECO:0007669"/>
    <property type="project" value="InterPro"/>
</dbReference>
<evidence type="ECO:0000256" key="6">
    <source>
        <dbReference type="RuleBase" id="RU000682"/>
    </source>
</evidence>
<dbReference type="PANTHER" id="PTHR24333:SF8">
    <property type="entry name" value="HOMEOBOX PROTEIN CEH-62"/>
    <property type="match status" value="1"/>
</dbReference>
<evidence type="ECO:0000256" key="3">
    <source>
        <dbReference type="ARBA" id="ARBA00023155"/>
    </source>
</evidence>
<proteinExistence type="predicted"/>
<name>A0A1I7YLH8_9BILA</name>
<accession>A0A1I7YLH8</accession>
<keyword evidence="4 5" id="KW-0539">Nucleus</keyword>
<dbReference type="GO" id="GO:0003677">
    <property type="term" value="F:DNA binding"/>
    <property type="evidence" value="ECO:0007669"/>
    <property type="project" value="UniProtKB-UniRule"/>
</dbReference>
<dbReference type="InterPro" id="IPR050848">
    <property type="entry name" value="Homeobox_TF"/>
</dbReference>
<reference evidence="10" key="1">
    <citation type="submission" date="2016-11" db="UniProtKB">
        <authorList>
            <consortium name="WormBaseParasite"/>
        </authorList>
    </citation>
    <scope>IDENTIFICATION</scope>
</reference>
<feature type="compositionally biased region" description="Polar residues" evidence="7">
    <location>
        <begin position="175"/>
        <end position="194"/>
    </location>
</feature>
<dbReference type="Gene3D" id="1.10.10.60">
    <property type="entry name" value="Homeodomain-like"/>
    <property type="match status" value="1"/>
</dbReference>
<feature type="compositionally biased region" description="Polar residues" evidence="7">
    <location>
        <begin position="86"/>
        <end position="109"/>
    </location>
</feature>
<protein>
    <submittedName>
        <fullName evidence="10">Homeobox domain-containing protein</fullName>
    </submittedName>
</protein>
<evidence type="ECO:0000256" key="2">
    <source>
        <dbReference type="ARBA" id="ARBA00023125"/>
    </source>
</evidence>
<dbReference type="Proteomes" id="UP000095287">
    <property type="component" value="Unplaced"/>
</dbReference>
<feature type="region of interest" description="Disordered" evidence="7">
    <location>
        <begin position="86"/>
        <end position="134"/>
    </location>
</feature>
<evidence type="ECO:0000256" key="7">
    <source>
        <dbReference type="SAM" id="MobiDB-lite"/>
    </source>
</evidence>
<feature type="region of interest" description="Disordered" evidence="7">
    <location>
        <begin position="161"/>
        <end position="204"/>
    </location>
</feature>
<dbReference type="SUPFAM" id="SSF46689">
    <property type="entry name" value="Homeodomain-like"/>
    <property type="match status" value="1"/>
</dbReference>
<dbReference type="InterPro" id="IPR001356">
    <property type="entry name" value="HD"/>
</dbReference>
<dbReference type="InterPro" id="IPR009057">
    <property type="entry name" value="Homeodomain-like_sf"/>
</dbReference>
<feature type="domain" description="Homeobox" evidence="8">
    <location>
        <begin position="109"/>
        <end position="169"/>
    </location>
</feature>
<evidence type="ECO:0000256" key="5">
    <source>
        <dbReference type="PROSITE-ProRule" id="PRU00108"/>
    </source>
</evidence>
<evidence type="ECO:0000313" key="9">
    <source>
        <dbReference type="Proteomes" id="UP000095287"/>
    </source>
</evidence>
<comment type="subcellular location">
    <subcellularLocation>
        <location evidence="1 5 6">Nucleus</location>
    </subcellularLocation>
</comment>
<dbReference type="InterPro" id="IPR017970">
    <property type="entry name" value="Homeobox_CS"/>
</dbReference>
<dbReference type="GO" id="GO:0005634">
    <property type="term" value="C:nucleus"/>
    <property type="evidence" value="ECO:0007669"/>
    <property type="project" value="UniProtKB-SubCell"/>
</dbReference>
<evidence type="ECO:0000259" key="8">
    <source>
        <dbReference type="PROSITE" id="PS50071"/>
    </source>
</evidence>
<dbReference type="WBParaSite" id="L893_g17520.t1">
    <property type="protein sequence ID" value="L893_g17520.t1"/>
    <property type="gene ID" value="L893_g17520"/>
</dbReference>
<dbReference type="Pfam" id="PF00046">
    <property type="entry name" value="Homeodomain"/>
    <property type="match status" value="1"/>
</dbReference>
<keyword evidence="2 5" id="KW-0238">DNA-binding</keyword>
<dbReference type="PROSITE" id="PS00027">
    <property type="entry name" value="HOMEOBOX_1"/>
    <property type="match status" value="1"/>
</dbReference>
<dbReference type="CDD" id="cd00086">
    <property type="entry name" value="homeodomain"/>
    <property type="match status" value="1"/>
</dbReference>
<keyword evidence="3 5" id="KW-0371">Homeobox</keyword>
<feature type="DNA-binding region" description="Homeobox" evidence="5">
    <location>
        <begin position="111"/>
        <end position="170"/>
    </location>
</feature>